<reference evidence="4" key="1">
    <citation type="submission" date="2016-04" db="EMBL/GenBank/DDBJ databases">
        <authorList>
            <person name="Chen S.-C."/>
            <person name="Lai M.-C."/>
        </authorList>
    </citation>
    <scope>NUCLEOTIDE SEQUENCE [LARGE SCALE GENOMIC DNA]</scope>
    <source>
        <strain evidence="4">AB14</strain>
    </source>
</reference>
<dbReference type="OrthoDB" id="132546at2157"/>
<dbReference type="Pfam" id="PF00534">
    <property type="entry name" value="Glycos_transf_1"/>
    <property type="match status" value="1"/>
</dbReference>
<evidence type="ECO:0000259" key="2">
    <source>
        <dbReference type="Pfam" id="PF13439"/>
    </source>
</evidence>
<comment type="caution">
    <text evidence="3">The sequence shown here is derived from an EMBL/GenBank/DDBJ whole genome shotgun (WGS) entry which is preliminary data.</text>
</comment>
<dbReference type="Proteomes" id="UP000189370">
    <property type="component" value="Unassembled WGS sequence"/>
</dbReference>
<dbReference type="RefSeq" id="WP_076145069.1">
    <property type="nucleotide sequence ID" value="NZ_LWLN01000001.1"/>
</dbReference>
<dbReference type="InterPro" id="IPR050194">
    <property type="entry name" value="Glycosyltransferase_grp1"/>
</dbReference>
<dbReference type="InterPro" id="IPR028098">
    <property type="entry name" value="Glyco_trans_4-like_N"/>
</dbReference>
<organism evidence="3 4">
    <name type="scientific">Natrinema saccharevitans</name>
    <dbReference type="NCBI Taxonomy" id="301967"/>
    <lineage>
        <taxon>Archaea</taxon>
        <taxon>Methanobacteriati</taxon>
        <taxon>Methanobacteriota</taxon>
        <taxon>Stenosarchaea group</taxon>
        <taxon>Halobacteria</taxon>
        <taxon>Halobacteriales</taxon>
        <taxon>Natrialbaceae</taxon>
        <taxon>Natrinema</taxon>
    </lineage>
</organism>
<keyword evidence="4" id="KW-1185">Reference proteome</keyword>
<keyword evidence="3" id="KW-0808">Transferase</keyword>
<dbReference type="GO" id="GO:0016757">
    <property type="term" value="F:glycosyltransferase activity"/>
    <property type="evidence" value="ECO:0007669"/>
    <property type="project" value="InterPro"/>
</dbReference>
<gene>
    <name evidence="3" type="ORF">A6E15_07105</name>
</gene>
<dbReference type="PANTHER" id="PTHR45947">
    <property type="entry name" value="SULFOQUINOVOSYL TRANSFERASE SQD2"/>
    <property type="match status" value="1"/>
</dbReference>
<dbReference type="Gene3D" id="3.40.50.2000">
    <property type="entry name" value="Glycogen Phosphorylase B"/>
    <property type="match status" value="2"/>
</dbReference>
<feature type="domain" description="Glycosyl transferase family 1" evidence="1">
    <location>
        <begin position="188"/>
        <end position="333"/>
    </location>
</feature>
<dbReference type="InterPro" id="IPR001296">
    <property type="entry name" value="Glyco_trans_1"/>
</dbReference>
<dbReference type="PANTHER" id="PTHR45947:SF3">
    <property type="entry name" value="SULFOQUINOVOSYL TRANSFERASE SQD2"/>
    <property type="match status" value="1"/>
</dbReference>
<feature type="domain" description="Glycosyltransferase subfamily 4-like N-terminal" evidence="2">
    <location>
        <begin position="16"/>
        <end position="179"/>
    </location>
</feature>
<dbReference type="STRING" id="301967.A6E15_07105"/>
<proteinExistence type="predicted"/>
<dbReference type="EMBL" id="LWLN01000001">
    <property type="protein sequence ID" value="OLZ40770.1"/>
    <property type="molecule type" value="Genomic_DNA"/>
</dbReference>
<evidence type="ECO:0000313" key="3">
    <source>
        <dbReference type="EMBL" id="OLZ40770.1"/>
    </source>
</evidence>
<sequence length="363" mass="40179">MRILRVAQKLYPDTKGGGQYHVHAMSRDQAAMGHDVTVLTVRSDPDLPHVETRDGYTVVRYDPAATLLGNDISPGVANYLATADAFDVVHAHSHLYFSTNLAALKRRFGDLPLAITNHGLYSQSAPENVFRLYLRTLGRWTFDQADVVFCYTDTDRERVREFGVSSRIDVVSNGIDTERFTPEGEPSASIDETSPVVLFVGRLVDGKRPSVALEALPRIQREYPDAHLYLCGDGPLRDDLEALARELDIDDSVHFLGHVPYDEMPKIYRSGDALVLPSRAEGVPRTVLEAVSSGLPVVCSQLDQLEDLVAGRGSLVDIDAGESIAAQVTEWLGTDERVPGLDDDYAWRTTVERTTEHLRSIAY</sequence>
<dbReference type="AlphaFoldDB" id="A0A1S8AVL9"/>
<name>A0A1S8AVL9_9EURY</name>
<evidence type="ECO:0000313" key="4">
    <source>
        <dbReference type="Proteomes" id="UP000189370"/>
    </source>
</evidence>
<dbReference type="CDD" id="cd03801">
    <property type="entry name" value="GT4_PimA-like"/>
    <property type="match status" value="1"/>
</dbReference>
<protein>
    <submittedName>
        <fullName evidence="3">Glycosyl transferase family 1</fullName>
    </submittedName>
</protein>
<dbReference type="SUPFAM" id="SSF53756">
    <property type="entry name" value="UDP-Glycosyltransferase/glycogen phosphorylase"/>
    <property type="match status" value="1"/>
</dbReference>
<evidence type="ECO:0000259" key="1">
    <source>
        <dbReference type="Pfam" id="PF00534"/>
    </source>
</evidence>
<accession>A0A1S8AVL9</accession>
<dbReference type="Pfam" id="PF13439">
    <property type="entry name" value="Glyco_transf_4"/>
    <property type="match status" value="1"/>
</dbReference>